<gene>
    <name evidence="2" type="ORF">DAH66_12525</name>
</gene>
<accession>A0A430G320</accession>
<reference evidence="2 3" key="1">
    <citation type="submission" date="2018-07" db="EMBL/GenBank/DDBJ databases">
        <title>Genomic and Epidemiologic Investigation of an Indolent Hospital Outbreak.</title>
        <authorList>
            <person name="Johnson R.C."/>
            <person name="Deming C."/>
            <person name="Conlan S."/>
            <person name="Zellmer C.J."/>
            <person name="Michelin A.V."/>
            <person name="Lee-Lin S."/>
            <person name="Thomas P.J."/>
            <person name="Park M."/>
            <person name="Weingarten R.A."/>
            <person name="Less J."/>
            <person name="Dekker J.P."/>
            <person name="Frank K.M."/>
            <person name="Musser K.A."/>
            <person name="Mcquiston J.R."/>
            <person name="Henderson D.K."/>
            <person name="Lau A.F."/>
            <person name="Palmore T.N."/>
            <person name="Segre J.A."/>
        </authorList>
    </citation>
    <scope>NUCLEOTIDE SEQUENCE [LARGE SCALE GENOMIC DNA]</scope>
    <source>
        <strain evidence="2 3">SK-CDC1_0717</strain>
    </source>
</reference>
<evidence type="ECO:0000259" key="1">
    <source>
        <dbReference type="PROSITE" id="PS51819"/>
    </source>
</evidence>
<dbReference type="Proteomes" id="UP000287746">
    <property type="component" value="Unassembled WGS sequence"/>
</dbReference>
<dbReference type="RefSeq" id="WP_126004663.1">
    <property type="nucleotide sequence ID" value="NZ_QQYZ01000010.1"/>
</dbReference>
<dbReference type="EMBL" id="QQYZ01000010">
    <property type="protein sequence ID" value="RSY83942.1"/>
    <property type="molecule type" value="Genomic_DNA"/>
</dbReference>
<dbReference type="SUPFAM" id="SSF54593">
    <property type="entry name" value="Glyoxalase/Bleomycin resistance protein/Dihydroxybiphenyl dioxygenase"/>
    <property type="match status" value="1"/>
</dbReference>
<feature type="domain" description="VOC" evidence="1">
    <location>
        <begin position="19"/>
        <end position="132"/>
    </location>
</feature>
<dbReference type="InterPro" id="IPR029068">
    <property type="entry name" value="Glyas_Bleomycin-R_OHBP_Dase"/>
</dbReference>
<organism evidence="2 3">
    <name type="scientific">Sphingomonas koreensis</name>
    <dbReference type="NCBI Taxonomy" id="93064"/>
    <lineage>
        <taxon>Bacteria</taxon>
        <taxon>Pseudomonadati</taxon>
        <taxon>Pseudomonadota</taxon>
        <taxon>Alphaproteobacteria</taxon>
        <taxon>Sphingomonadales</taxon>
        <taxon>Sphingomonadaceae</taxon>
        <taxon>Sphingomonas</taxon>
    </lineage>
</organism>
<dbReference type="InterPro" id="IPR037523">
    <property type="entry name" value="VOC_core"/>
</dbReference>
<dbReference type="AlphaFoldDB" id="A0A430G320"/>
<protein>
    <submittedName>
        <fullName evidence="2">VOC family protein</fullName>
    </submittedName>
</protein>
<comment type="caution">
    <text evidence="2">The sequence shown here is derived from an EMBL/GenBank/DDBJ whole genome shotgun (WGS) entry which is preliminary data.</text>
</comment>
<dbReference type="Pfam" id="PF00903">
    <property type="entry name" value="Glyoxalase"/>
    <property type="match status" value="1"/>
</dbReference>
<name>A0A430G320_9SPHN</name>
<sequence>MASSATTETATAATIAYDGGLTCSIGVSSLDKAIPWYTDILGMRLLYRRDDLAWCELESDVARVNVGLSQVENAGGPGGATLTFGVTDIDAAKAALDAAGVRQDGPILDIPEMVRLLTFFDPDGNTLMFYQDLTALPA</sequence>
<evidence type="ECO:0000313" key="2">
    <source>
        <dbReference type="EMBL" id="RSY83942.1"/>
    </source>
</evidence>
<dbReference type="PROSITE" id="PS51819">
    <property type="entry name" value="VOC"/>
    <property type="match status" value="1"/>
</dbReference>
<dbReference type="CDD" id="cd06587">
    <property type="entry name" value="VOC"/>
    <property type="match status" value="1"/>
</dbReference>
<proteinExistence type="predicted"/>
<dbReference type="Gene3D" id="3.10.180.10">
    <property type="entry name" value="2,3-Dihydroxybiphenyl 1,2-Dioxygenase, domain 1"/>
    <property type="match status" value="1"/>
</dbReference>
<evidence type="ECO:0000313" key="3">
    <source>
        <dbReference type="Proteomes" id="UP000287746"/>
    </source>
</evidence>
<dbReference type="InterPro" id="IPR004360">
    <property type="entry name" value="Glyas_Fos-R_dOase_dom"/>
</dbReference>